<comment type="similarity">
    <text evidence="1">Belongs to the galactose-1-phosphate uridylyltransferase type 1 family.</text>
</comment>
<dbReference type="KEGG" id="bbgw:UT28_C0001G0642"/>
<dbReference type="AlphaFoldDB" id="A0A0G4B5Z6"/>
<feature type="binding site" evidence="9">
    <location>
        <position position="44"/>
    </location>
    <ligand>
        <name>Zn(2+)</name>
        <dbReference type="ChEBI" id="CHEBI:29105"/>
    </ligand>
</feature>
<dbReference type="PIRSF" id="PIRSF000808">
    <property type="entry name" value="GalT"/>
    <property type="match status" value="1"/>
</dbReference>
<dbReference type="UniPathway" id="UPA00214"/>
<dbReference type="GO" id="GO:0008270">
    <property type="term" value="F:zinc ion binding"/>
    <property type="evidence" value="ECO:0007669"/>
    <property type="project" value="InterPro"/>
</dbReference>
<evidence type="ECO:0000256" key="4">
    <source>
        <dbReference type="ARBA" id="ARBA00022723"/>
    </source>
</evidence>
<dbReference type="PANTHER" id="PTHR42763:SF2">
    <property type="entry name" value="ADP-GLUCOSE PHOSPHORYLASE"/>
    <property type="match status" value="1"/>
</dbReference>
<evidence type="ECO:0000256" key="10">
    <source>
        <dbReference type="PROSITE-ProRule" id="PRU00464"/>
    </source>
</evidence>
<dbReference type="SUPFAM" id="SSF54197">
    <property type="entry name" value="HIT-like"/>
    <property type="match status" value="2"/>
</dbReference>
<name>A0A0G4B5Z6_9BACT</name>
<keyword evidence="2 12" id="KW-0808">Transferase</keyword>
<dbReference type="GO" id="GO:0006012">
    <property type="term" value="P:galactose metabolic process"/>
    <property type="evidence" value="ECO:0007669"/>
    <property type="project" value="UniProtKB-UniRule"/>
</dbReference>
<dbReference type="PROSITE" id="PS51084">
    <property type="entry name" value="HIT_2"/>
    <property type="match status" value="1"/>
</dbReference>
<dbReference type="Proteomes" id="UP000035648">
    <property type="component" value="Chromosome"/>
</dbReference>
<feature type="active site" description="Tele-UMP-histidine intermediate" evidence="8">
    <location>
        <position position="157"/>
    </location>
</feature>
<accession>A0A0G4B5Z6</accession>
<dbReference type="EMBL" id="CP011213">
    <property type="protein sequence ID" value="AKM82442.1"/>
    <property type="molecule type" value="Genomic_DNA"/>
</dbReference>
<dbReference type="InterPro" id="IPR053177">
    <property type="entry name" value="ADP-glucose_phosphorylase"/>
</dbReference>
<comment type="caution">
    <text evidence="10">Lacks conserved residue(s) required for the propagation of feature annotation.</text>
</comment>
<evidence type="ECO:0000256" key="1">
    <source>
        <dbReference type="ARBA" id="ARBA00010951"/>
    </source>
</evidence>
<feature type="binding site" evidence="9">
    <location>
        <position position="104"/>
    </location>
    <ligand>
        <name>Zn(2+)</name>
        <dbReference type="ChEBI" id="CHEBI:29105"/>
    </ligand>
</feature>
<evidence type="ECO:0000256" key="2">
    <source>
        <dbReference type="ARBA" id="ARBA00022679"/>
    </source>
</evidence>
<keyword evidence="4 9" id="KW-0479">Metal-binding</keyword>
<dbReference type="PANTHER" id="PTHR42763">
    <property type="entry name" value="ADP-GLUCOSE PHOSPHORYLASE"/>
    <property type="match status" value="1"/>
</dbReference>
<evidence type="ECO:0000259" key="11">
    <source>
        <dbReference type="PROSITE" id="PS51084"/>
    </source>
</evidence>
<reference evidence="12 13" key="1">
    <citation type="journal article" date="2015" name="Nature">
        <title>rRNA introns, odd ribosomes, and small enigmatic genomes across a large radiation of phyla.</title>
        <authorList>
            <person name="Brown C.T."/>
            <person name="Hug L.A."/>
            <person name="Thomas B.C."/>
            <person name="Sharon I."/>
            <person name="Castelle C.J."/>
            <person name="Singh A."/>
            <person name="Wilkins M.J."/>
            <person name="Williams K.H."/>
            <person name="Banfield J.F."/>
        </authorList>
    </citation>
    <scope>NUCLEOTIDE SEQUENCE [LARGE SCALE GENOMIC DNA]</scope>
</reference>
<keyword evidence="6" id="KW-0119">Carbohydrate metabolism</keyword>
<proteinExistence type="inferred from homology"/>
<feature type="domain" description="HIT" evidence="11">
    <location>
        <begin position="188"/>
        <end position="302"/>
    </location>
</feature>
<keyword evidence="5 9" id="KW-0862">Zinc</keyword>
<comment type="cofactor">
    <cofactor evidence="9">
        <name>Zn(2+)</name>
        <dbReference type="ChEBI" id="CHEBI:29105"/>
    </cofactor>
    <text evidence="9">Binds 1 zinc ion per subunit.</text>
</comment>
<organism evidence="12 13">
    <name type="scientific">Berkelbacteria bacterium GW2011_GWE1_39_12</name>
    <dbReference type="NCBI Taxonomy" id="1618337"/>
    <lineage>
        <taxon>Bacteria</taxon>
        <taxon>Candidatus Berkelbacteria</taxon>
    </lineage>
</organism>
<sequence>MSKLRQNIITGEWVVISPERSQRPEDYVMASSAKRGIPLDCPFCVTNNNAYRFSIKEAETKNVYVIPNKYPAFSKADGVIDEGDGFYQNSKALGGHEVIILKDHEQDVYDDGVEITDELIGVYRDRYNFYDQDPTIEYTMLIHNHGPEAGASIDHPHSQLFASAIVPSYIQKELENTKAYFEANKKCVFCEMNKVEKENNHRVVYENDEFIVFTVFAARFPFEMWVVPKKHQPQFEKISAETQLQLADAMRNVLQKLNKSLNFPPFNYWIHTLPHHEAGASEYYHWHVEIAPRISKFGGYEMGSGVVIDVVSPEVAAEFLRKA</sequence>
<dbReference type="Pfam" id="PF02744">
    <property type="entry name" value="GalP_UDP_tr_C"/>
    <property type="match status" value="1"/>
</dbReference>
<dbReference type="NCBIfam" id="TIGR00209">
    <property type="entry name" value="galT_1"/>
    <property type="match status" value="1"/>
</dbReference>
<dbReference type="InterPro" id="IPR001937">
    <property type="entry name" value="GalP_UDPtransf1"/>
</dbReference>
<feature type="binding site" evidence="9">
    <location>
        <position position="155"/>
    </location>
    <ligand>
        <name>Zn(2+)</name>
        <dbReference type="ChEBI" id="CHEBI:29105"/>
    </ligand>
</feature>
<dbReference type="Gene3D" id="3.30.428.10">
    <property type="entry name" value="HIT-like"/>
    <property type="match status" value="2"/>
</dbReference>
<protein>
    <recommendedName>
        <fullName evidence="7">Galactose-1-phosphate uridylyltransferase</fullName>
        <ecNumber evidence="7">2.7.7.12</ecNumber>
    </recommendedName>
</protein>
<evidence type="ECO:0000313" key="13">
    <source>
        <dbReference type="Proteomes" id="UP000035648"/>
    </source>
</evidence>
<evidence type="ECO:0000256" key="7">
    <source>
        <dbReference type="NCBIfam" id="TIGR00209"/>
    </source>
</evidence>
<dbReference type="InterPro" id="IPR005850">
    <property type="entry name" value="GalP_Utransf_C"/>
</dbReference>
<evidence type="ECO:0000256" key="5">
    <source>
        <dbReference type="ARBA" id="ARBA00022833"/>
    </source>
</evidence>
<feature type="binding site" evidence="9">
    <location>
        <position position="41"/>
    </location>
    <ligand>
        <name>Zn(2+)</name>
        <dbReference type="ChEBI" id="CHEBI:29105"/>
    </ligand>
</feature>
<dbReference type="InterPro" id="IPR011146">
    <property type="entry name" value="HIT-like"/>
</dbReference>
<dbReference type="EC" id="2.7.7.12" evidence="7"/>
<evidence type="ECO:0000256" key="6">
    <source>
        <dbReference type="ARBA" id="ARBA00023277"/>
    </source>
</evidence>
<gene>
    <name evidence="12" type="ORF">UT28_C0001G0642</name>
</gene>
<evidence type="ECO:0000256" key="9">
    <source>
        <dbReference type="PIRSR" id="PIRSR000808-3"/>
    </source>
</evidence>
<evidence type="ECO:0000256" key="3">
    <source>
        <dbReference type="ARBA" id="ARBA00022695"/>
    </source>
</evidence>
<dbReference type="InterPro" id="IPR005849">
    <property type="entry name" value="GalP_Utransf_N"/>
</dbReference>
<dbReference type="GO" id="GO:0008108">
    <property type="term" value="F:UDP-glucose:hexose-1-phosphate uridylyltransferase activity"/>
    <property type="evidence" value="ECO:0007669"/>
    <property type="project" value="UniProtKB-UniRule"/>
</dbReference>
<evidence type="ECO:0000313" key="12">
    <source>
        <dbReference type="EMBL" id="AKM82442.1"/>
    </source>
</evidence>
<dbReference type="InterPro" id="IPR036265">
    <property type="entry name" value="HIT-like_sf"/>
</dbReference>
<keyword evidence="3 12" id="KW-0548">Nucleotidyltransferase</keyword>
<dbReference type="STRING" id="1618337.UT28_C0001G0642"/>
<dbReference type="Pfam" id="PF01087">
    <property type="entry name" value="GalP_UDP_transf"/>
    <property type="match status" value="1"/>
</dbReference>
<evidence type="ECO:0000256" key="8">
    <source>
        <dbReference type="PIRSR" id="PIRSR000808-1"/>
    </source>
</evidence>